<keyword evidence="3" id="KW-1185">Reference proteome</keyword>
<keyword evidence="1" id="KW-1133">Transmembrane helix</keyword>
<dbReference type="AlphaFoldDB" id="A0A8G2CIX7"/>
<organism evidence="2 3">
    <name type="scientific">Acidiphilium rubrum</name>
    <dbReference type="NCBI Taxonomy" id="526"/>
    <lineage>
        <taxon>Bacteria</taxon>
        <taxon>Pseudomonadati</taxon>
        <taxon>Pseudomonadota</taxon>
        <taxon>Alphaproteobacteria</taxon>
        <taxon>Acetobacterales</taxon>
        <taxon>Acidocellaceae</taxon>
        <taxon>Acidiphilium</taxon>
    </lineage>
</organism>
<reference evidence="2 3" key="1">
    <citation type="submission" date="2017-01" db="EMBL/GenBank/DDBJ databases">
        <authorList>
            <person name="Varghese N."/>
            <person name="Submissions S."/>
        </authorList>
    </citation>
    <scope>NUCLEOTIDE SEQUENCE [LARGE SCALE GENOMIC DNA]</scope>
    <source>
        <strain evidence="2 3">ATCC 35905</strain>
    </source>
</reference>
<dbReference type="EMBL" id="FTNE01000004">
    <property type="protein sequence ID" value="SIQ38694.1"/>
    <property type="molecule type" value="Genomic_DNA"/>
</dbReference>
<feature type="transmembrane region" description="Helical" evidence="1">
    <location>
        <begin position="46"/>
        <end position="68"/>
    </location>
</feature>
<name>A0A8G2CIX7_ACIRU</name>
<evidence type="ECO:0000313" key="3">
    <source>
        <dbReference type="Proteomes" id="UP000186308"/>
    </source>
</evidence>
<proteinExistence type="predicted"/>
<protein>
    <submittedName>
        <fullName evidence="2">Uncharacterized protein</fullName>
    </submittedName>
</protein>
<keyword evidence="1" id="KW-0472">Membrane</keyword>
<dbReference type="Proteomes" id="UP000186308">
    <property type="component" value="Unassembled WGS sequence"/>
</dbReference>
<gene>
    <name evidence="2" type="ORF">SAMN05421828_10471</name>
</gene>
<sequence length="79" mass="9065">MLLPRMRRYFIIGRLMLALVFLVGLAVMLFEPAARPHGVWLFLDGMLLVPSVFTAVQCLCALFNPAALDRFPELRWMLD</sequence>
<evidence type="ECO:0000256" key="1">
    <source>
        <dbReference type="SAM" id="Phobius"/>
    </source>
</evidence>
<comment type="caution">
    <text evidence="2">The sequence shown here is derived from an EMBL/GenBank/DDBJ whole genome shotgun (WGS) entry which is preliminary data.</text>
</comment>
<accession>A0A8G2CIX7</accession>
<keyword evidence="1" id="KW-0812">Transmembrane</keyword>
<evidence type="ECO:0000313" key="2">
    <source>
        <dbReference type="EMBL" id="SIQ38694.1"/>
    </source>
</evidence>